<evidence type="ECO:0000313" key="2">
    <source>
        <dbReference type="EMBL" id="KAG7338829.1"/>
    </source>
</evidence>
<dbReference type="AlphaFoldDB" id="A0A9K3K8N2"/>
<protein>
    <submittedName>
        <fullName evidence="2">Uncharacterized protein</fullName>
    </submittedName>
</protein>
<feature type="region of interest" description="Disordered" evidence="1">
    <location>
        <begin position="373"/>
        <end position="410"/>
    </location>
</feature>
<dbReference type="Proteomes" id="UP000693970">
    <property type="component" value="Unassembled WGS sequence"/>
</dbReference>
<name>A0A9K3K8N2_9STRA</name>
<keyword evidence="5" id="KW-1185">Reference proteome</keyword>
<evidence type="ECO:0000313" key="5">
    <source>
        <dbReference type="Proteomes" id="UP000693970"/>
    </source>
</evidence>
<gene>
    <name evidence="3" type="ORF">IV203_012628</name>
    <name evidence="2" type="ORF">IV203_012749</name>
    <name evidence="4" type="ORF">IV203_012800</name>
</gene>
<sequence length="507" mass="57781">MNFEHLTQLPSGFKKLTNLRTLNTGRGTFHFPVPHLPNMRTLETSLSNLCRFDQALTVEVLCLKCHCKDTADVSMLDSELRRLSTWSNITRLHIEFQSEAFDCTLHDGFLSSFKRLRFLTVTCRIRNLEICIDEIACLQQLTCLDLDFCTLKSKQSLMHPAPLLNLETIWLRNVTGGLELLPVLRTPCLKEFAMRTHLSTLDEATFGDLCANWFSCSKMLHKISFSRCSIENIQPEHFQHLEATSISSIDIQDNPICRGSEDELERKLLPLVRHCQFLCDFHNVTVPASVAYHLCLNSFRRFVLGGQRICSKGLWPLIFERAKRGMRFVSSQNRRLSQAEAIFVLLKERAVTDLYGSQISADEGGHKSMAMGEEGNTKPTVNKNQEQMCGGRKSRSTGQATVQRSEKERKSCDAHVSYELEALQKMASAHVRIAEMMEHNSAVETLHKQFLMLKDMGRMDDANRCLESMEHLSASMTRNHTNPRIDNDNDNGEVEVLDEDLDDDDSM</sequence>
<evidence type="ECO:0000313" key="4">
    <source>
        <dbReference type="EMBL" id="KAG7373705.1"/>
    </source>
</evidence>
<accession>A0A9K3K8N2</accession>
<reference evidence="2" key="1">
    <citation type="journal article" date="2021" name="Sci. Rep.">
        <title>Diploid genomic architecture of Nitzschia inconspicua, an elite biomass production diatom.</title>
        <authorList>
            <person name="Oliver A."/>
            <person name="Podell S."/>
            <person name="Pinowska A."/>
            <person name="Traller J.C."/>
            <person name="Smith S.R."/>
            <person name="McClure R."/>
            <person name="Beliaev A."/>
            <person name="Bohutskyi P."/>
            <person name="Hill E.A."/>
            <person name="Rabines A."/>
            <person name="Zheng H."/>
            <person name="Allen L.Z."/>
            <person name="Kuo A."/>
            <person name="Grigoriev I.V."/>
            <person name="Allen A.E."/>
            <person name="Hazlebeck D."/>
            <person name="Allen E.E."/>
        </authorList>
    </citation>
    <scope>NUCLEOTIDE SEQUENCE</scope>
    <source>
        <strain evidence="2">Hildebrandi</strain>
    </source>
</reference>
<organism evidence="2 5">
    <name type="scientific">Nitzschia inconspicua</name>
    <dbReference type="NCBI Taxonomy" id="303405"/>
    <lineage>
        <taxon>Eukaryota</taxon>
        <taxon>Sar</taxon>
        <taxon>Stramenopiles</taxon>
        <taxon>Ochrophyta</taxon>
        <taxon>Bacillariophyta</taxon>
        <taxon>Bacillariophyceae</taxon>
        <taxon>Bacillariophycidae</taxon>
        <taxon>Bacillariales</taxon>
        <taxon>Bacillariaceae</taxon>
        <taxon>Nitzschia</taxon>
    </lineage>
</organism>
<dbReference type="EMBL" id="JAGRRH010000019">
    <property type="protein sequence ID" value="KAG7350031.1"/>
    <property type="molecule type" value="Genomic_DNA"/>
</dbReference>
<proteinExistence type="predicted"/>
<evidence type="ECO:0000256" key="1">
    <source>
        <dbReference type="SAM" id="MobiDB-lite"/>
    </source>
</evidence>
<feature type="compositionally biased region" description="Acidic residues" evidence="1">
    <location>
        <begin position="488"/>
        <end position="507"/>
    </location>
</feature>
<feature type="region of interest" description="Disordered" evidence="1">
    <location>
        <begin position="474"/>
        <end position="507"/>
    </location>
</feature>
<feature type="compositionally biased region" description="Polar residues" evidence="1">
    <location>
        <begin position="377"/>
        <end position="387"/>
    </location>
</feature>
<comment type="caution">
    <text evidence="2">The sequence shown here is derived from an EMBL/GenBank/DDBJ whole genome shotgun (WGS) entry which is preliminary data.</text>
</comment>
<reference evidence="2" key="2">
    <citation type="submission" date="2021-04" db="EMBL/GenBank/DDBJ databases">
        <authorList>
            <person name="Podell S."/>
        </authorList>
    </citation>
    <scope>NUCLEOTIDE SEQUENCE</scope>
    <source>
        <strain evidence="2">Hildebrandi</strain>
    </source>
</reference>
<evidence type="ECO:0000313" key="3">
    <source>
        <dbReference type="EMBL" id="KAG7350031.1"/>
    </source>
</evidence>
<dbReference type="EMBL" id="JAGRRH010000047">
    <property type="protein sequence ID" value="KAG7338829.1"/>
    <property type="molecule type" value="Genomic_DNA"/>
</dbReference>
<feature type="compositionally biased region" description="Polar residues" evidence="1">
    <location>
        <begin position="474"/>
        <end position="484"/>
    </location>
</feature>
<dbReference type="EMBL" id="JAGRRH010000001">
    <property type="protein sequence ID" value="KAG7373705.1"/>
    <property type="molecule type" value="Genomic_DNA"/>
</dbReference>